<feature type="domain" description="THAP-type" evidence="12">
    <location>
        <begin position="1"/>
        <end position="87"/>
    </location>
</feature>
<dbReference type="InterPro" id="IPR002999">
    <property type="entry name" value="Tudor"/>
</dbReference>
<dbReference type="PROSITE" id="PS50950">
    <property type="entry name" value="ZF_THAP"/>
    <property type="match status" value="1"/>
</dbReference>
<dbReference type="InterPro" id="IPR006612">
    <property type="entry name" value="THAP_Znf"/>
</dbReference>
<dbReference type="InterPro" id="IPR013087">
    <property type="entry name" value="Znf_C2H2_type"/>
</dbReference>
<evidence type="ECO:0000256" key="5">
    <source>
        <dbReference type="ARBA" id="ARBA00022833"/>
    </source>
</evidence>
<dbReference type="PANTHER" id="PTHR15856">
    <property type="entry name" value="PHD FINGER PROTEIN 20-RELATED"/>
    <property type="match status" value="1"/>
</dbReference>
<dbReference type="InterPro" id="IPR011011">
    <property type="entry name" value="Znf_FYVE_PHD"/>
</dbReference>
<reference evidence="15" key="2">
    <citation type="submission" date="2018-07" db="EMBL/GenBank/DDBJ databases">
        <authorList>
            <person name="Quirk P.G."/>
            <person name="Krulwich T.A."/>
        </authorList>
    </citation>
    <scope>NUCLEOTIDE SEQUENCE</scope>
</reference>
<evidence type="ECO:0000259" key="12">
    <source>
        <dbReference type="PROSITE" id="PS50950"/>
    </source>
</evidence>
<dbReference type="SUPFAM" id="SSF54171">
    <property type="entry name" value="DNA-binding domain"/>
    <property type="match status" value="1"/>
</dbReference>
<protein>
    <submittedName>
        <fullName evidence="14">CSON002365 protein</fullName>
    </submittedName>
</protein>
<dbReference type="CDD" id="cd01396">
    <property type="entry name" value="MeCP2_MBD"/>
    <property type="match status" value="1"/>
</dbReference>
<feature type="compositionally biased region" description="Low complexity" evidence="10">
    <location>
        <begin position="284"/>
        <end position="303"/>
    </location>
</feature>
<dbReference type="SMART" id="SM00333">
    <property type="entry name" value="TUDOR"/>
    <property type="match status" value="1"/>
</dbReference>
<feature type="compositionally biased region" description="Low complexity" evidence="10">
    <location>
        <begin position="846"/>
        <end position="855"/>
    </location>
</feature>
<evidence type="ECO:0000256" key="1">
    <source>
        <dbReference type="ARBA" id="ARBA00004123"/>
    </source>
</evidence>
<dbReference type="PROSITE" id="PS01359">
    <property type="entry name" value="ZF_PHD_1"/>
    <property type="match status" value="1"/>
</dbReference>
<feature type="region of interest" description="Disordered" evidence="10">
    <location>
        <begin position="774"/>
        <end position="855"/>
    </location>
</feature>
<evidence type="ECO:0000259" key="13">
    <source>
        <dbReference type="PROSITE" id="PS50982"/>
    </source>
</evidence>
<feature type="compositionally biased region" description="Low complexity" evidence="10">
    <location>
        <begin position="699"/>
        <end position="730"/>
    </location>
</feature>
<reference evidence="14" key="1">
    <citation type="submission" date="2018-04" db="EMBL/GenBank/DDBJ databases">
        <authorList>
            <person name="Go L.Y."/>
            <person name="Mitchell J.A."/>
        </authorList>
    </citation>
    <scope>NUCLEOTIDE SEQUENCE</scope>
    <source>
        <tissue evidence="14">Whole organism</tissue>
    </source>
</reference>
<dbReference type="AlphaFoldDB" id="A0A336KZ55"/>
<dbReference type="PANTHER" id="PTHR15856:SF51">
    <property type="entry name" value="MBD-R2"/>
    <property type="match status" value="1"/>
</dbReference>
<dbReference type="Pfam" id="PF20826">
    <property type="entry name" value="PHD_5"/>
    <property type="match status" value="1"/>
</dbReference>
<evidence type="ECO:0000256" key="10">
    <source>
        <dbReference type="SAM" id="MobiDB-lite"/>
    </source>
</evidence>
<dbReference type="Pfam" id="PF01429">
    <property type="entry name" value="MBD"/>
    <property type="match status" value="1"/>
</dbReference>
<dbReference type="SUPFAM" id="SSF57903">
    <property type="entry name" value="FYVE/PHD zinc finger"/>
    <property type="match status" value="1"/>
</dbReference>
<dbReference type="GO" id="GO:0005634">
    <property type="term" value="C:nucleus"/>
    <property type="evidence" value="ECO:0007669"/>
    <property type="project" value="UniProtKB-SubCell"/>
</dbReference>
<dbReference type="GO" id="GO:0006357">
    <property type="term" value="P:regulation of transcription by RNA polymerase II"/>
    <property type="evidence" value="ECO:0007669"/>
    <property type="project" value="TreeGrafter"/>
</dbReference>
<dbReference type="VEuPathDB" id="VectorBase:CSON002365"/>
<dbReference type="SMART" id="SM00980">
    <property type="entry name" value="THAP"/>
    <property type="match status" value="1"/>
</dbReference>
<feature type="compositionally biased region" description="Basic and acidic residues" evidence="10">
    <location>
        <begin position="114"/>
        <end position="141"/>
    </location>
</feature>
<proteinExistence type="predicted"/>
<keyword evidence="2" id="KW-0479">Metal-binding</keyword>
<dbReference type="Gene3D" id="3.30.40.10">
    <property type="entry name" value="Zinc/RING finger domain, C3HC4 (zinc finger)"/>
    <property type="match status" value="1"/>
</dbReference>
<dbReference type="EMBL" id="UFQS01001398">
    <property type="protein sequence ID" value="SSX10694.1"/>
    <property type="molecule type" value="Genomic_DNA"/>
</dbReference>
<dbReference type="InterPro" id="IPR001739">
    <property type="entry name" value="Methyl_CpG_DNA-bd"/>
</dbReference>
<feature type="compositionally biased region" description="Basic residues" evidence="10">
    <location>
        <begin position="265"/>
        <end position="283"/>
    </location>
</feature>
<keyword evidence="3" id="KW-0677">Repeat</keyword>
<dbReference type="GO" id="GO:0044545">
    <property type="term" value="C:NSL complex"/>
    <property type="evidence" value="ECO:0007669"/>
    <property type="project" value="TreeGrafter"/>
</dbReference>
<organism evidence="14">
    <name type="scientific">Culicoides sonorensis</name>
    <name type="common">Biting midge</name>
    <dbReference type="NCBI Taxonomy" id="179676"/>
    <lineage>
        <taxon>Eukaryota</taxon>
        <taxon>Metazoa</taxon>
        <taxon>Ecdysozoa</taxon>
        <taxon>Arthropoda</taxon>
        <taxon>Hexapoda</taxon>
        <taxon>Insecta</taxon>
        <taxon>Pterygota</taxon>
        <taxon>Neoptera</taxon>
        <taxon>Endopterygota</taxon>
        <taxon>Diptera</taxon>
        <taxon>Nematocera</taxon>
        <taxon>Chironomoidea</taxon>
        <taxon>Ceratopogonidae</taxon>
        <taxon>Ceratopogoninae</taxon>
        <taxon>Culicoides</taxon>
        <taxon>Monoculicoides</taxon>
    </lineage>
</organism>
<evidence type="ECO:0000256" key="4">
    <source>
        <dbReference type="ARBA" id="ARBA00022771"/>
    </source>
</evidence>
<evidence type="ECO:0000256" key="9">
    <source>
        <dbReference type="PROSITE-ProRule" id="PRU00309"/>
    </source>
</evidence>
<dbReference type="Gene3D" id="6.20.210.20">
    <property type="entry name" value="THAP domain"/>
    <property type="match status" value="1"/>
</dbReference>
<sequence length="1186" mass="133444">MGSKKCCVPSCDSNSSKPEDAETTFHKFPQRLEFRKNWITAMKSTIDATLQPSSSNLICSRHFRTSDWQEIKGGKLMLKQGIVPSVFSWNIDKIPKEELSKPEITGNPNVSVKETNEESKDEKSDEKKEVKEETKPVEDKKPSRKSLRRSKLSLTPTTSGKIAKIKEKTESEKAPTEVKEEKEPKIEEKEKETEKEPVEVKKSPEKKVEDKKPEVKKDKPETSTKEETKSSTKFSIKLPFKSKKDKKRVKDIRKPHRSILTSSKRVQKRKAGIKTGLKSKLKTPTKSSSSTTNTTPKKPATNSSINFTIGTKLEAQDFEGGWHEACIVEVDSDEGEALIHFIKNEKLKSAVTLTDEWIPQDSCRLRPIVVQKKSEGFAIGEKCMARWNDSRKFPATVQRLVEDDLYEVLFNDGYVKIVRGTHMTKLKQQPGQPPLIEQVVPLPVPVIPAPAIQDIVIPDIPKDGEWCCYWINDCPVGKESYLDFAHGRINTIIVDDWRLPEGWTRHLFQRIGNYGGKWDAILVSADGTKFRSKQELKLYLDAKKEPYDPEKYDFCLHKKRAKAIGLLTYTEDYKQALSLEMKSPNASLASIGTPGTPGGLNALGNGEVYIGSLKVTVKDHLYLCPDCDKTFRKENHLQIHIKHYHEKTAELLGVCPNMQDLAYLRTATDDTEVMEVQSKFMKKSLNVGSPTKPGVPGNSTTSETPTPSTPVTNIKSPSTPKSGNKSNSNKKLTESVLKRDPVVKLEVMNMDEHLSKPKSNENDPDFDAEAAIVSHEVSKKTQKKRKFAVSTRQCNRKLNKRQKLSESGNSTGLTDSEDTRFSFGQGDQPAHPRIGKLQSDNTHDGSSSFETSPSPSNYVNEFGEVIKIVRMRKEEVINCICAYPEEDGLMIQCELCLCWQHGICNGIVKESQVPDKYVCLICRNPQRGRPSMRFVHDQDWLYDGKLPTANYHLPYQKTQERFNILKQSHTLTGNLHELKKFLHSLDVKINIAANKDHPKMYLWSKKWESSPPKNETQSVSNPQPLKVDNDIKFDIKDLNAVGDNGQNNSILAGLLSSPGGTIPVSSQVTVSTTAQDEGKEDEKKEIIPQEPKTPSAPEPEAAIDPAKCQYNLLEHIQKQQNLAMARLNTVEAQIIALEAMDDHKDEDESPLSPDSYTKTKQVVHQLIKDLEKMKALAEIHGSVPAY</sequence>
<feature type="region of interest" description="Disordered" evidence="10">
    <location>
        <begin position="99"/>
        <end position="304"/>
    </location>
</feature>
<keyword evidence="6 9" id="KW-0238">DNA-binding</keyword>
<feature type="domain" description="C2H2-type" evidence="11">
    <location>
        <begin position="622"/>
        <end position="650"/>
    </location>
</feature>
<feature type="compositionally biased region" description="Basic and acidic residues" evidence="10">
    <location>
        <begin position="1076"/>
        <end position="1087"/>
    </location>
</feature>
<keyword evidence="4 8" id="KW-0863">Zinc-finger</keyword>
<dbReference type="GO" id="GO:0003677">
    <property type="term" value="F:DNA binding"/>
    <property type="evidence" value="ECO:0007669"/>
    <property type="project" value="UniProtKB-UniRule"/>
</dbReference>
<dbReference type="Gene3D" id="2.30.30.140">
    <property type="match status" value="2"/>
</dbReference>
<name>A0A336KZ55_CULSO</name>
<dbReference type="CDD" id="cd20104">
    <property type="entry name" value="MBT_PHF20L1-like"/>
    <property type="match status" value="1"/>
</dbReference>
<accession>A0A336KZ55</accession>
<keyword evidence="7" id="KW-0539">Nucleus</keyword>
<dbReference type="Gene3D" id="3.30.890.10">
    <property type="entry name" value="Methyl-cpg-binding Protein 2, Chain A"/>
    <property type="match status" value="1"/>
</dbReference>
<feature type="compositionally biased region" description="Basic residues" evidence="10">
    <location>
        <begin position="240"/>
        <end position="257"/>
    </location>
</feature>
<dbReference type="OMA" id="QGHMLQL"/>
<evidence type="ECO:0000256" key="8">
    <source>
        <dbReference type="PROSITE-ProRule" id="PRU00042"/>
    </source>
</evidence>
<evidence type="ECO:0000256" key="3">
    <source>
        <dbReference type="ARBA" id="ARBA00022737"/>
    </source>
</evidence>
<dbReference type="InterPro" id="IPR016197">
    <property type="entry name" value="Chromo-like_dom_sf"/>
</dbReference>
<dbReference type="EMBL" id="UFQT01001398">
    <property type="protein sequence ID" value="SSX30376.1"/>
    <property type="molecule type" value="Genomic_DNA"/>
</dbReference>
<evidence type="ECO:0000313" key="14">
    <source>
        <dbReference type="EMBL" id="SSX10694.1"/>
    </source>
</evidence>
<dbReference type="Pfam" id="PF05485">
    <property type="entry name" value="THAP"/>
    <property type="match status" value="1"/>
</dbReference>
<feature type="compositionally biased region" description="Basic residues" evidence="10">
    <location>
        <begin position="142"/>
        <end position="151"/>
    </location>
</feature>
<evidence type="ECO:0000256" key="2">
    <source>
        <dbReference type="ARBA" id="ARBA00022723"/>
    </source>
</evidence>
<dbReference type="SMART" id="SM00391">
    <property type="entry name" value="MBD"/>
    <property type="match status" value="1"/>
</dbReference>
<dbReference type="SUPFAM" id="SSF63748">
    <property type="entry name" value="Tudor/PWWP/MBT"/>
    <property type="match status" value="1"/>
</dbReference>
<gene>
    <name evidence="14" type="primary">CSON002365</name>
</gene>
<feature type="region of interest" description="Disordered" evidence="10">
    <location>
        <begin position="1071"/>
        <end position="1100"/>
    </location>
</feature>
<evidence type="ECO:0000256" key="6">
    <source>
        <dbReference type="ARBA" id="ARBA00023125"/>
    </source>
</evidence>
<dbReference type="SUPFAM" id="SSF57716">
    <property type="entry name" value="Glucocorticoid receptor-like (DNA-binding domain)"/>
    <property type="match status" value="1"/>
</dbReference>
<dbReference type="InterPro" id="IPR013083">
    <property type="entry name" value="Znf_RING/FYVE/PHD"/>
</dbReference>
<dbReference type="InterPro" id="IPR043449">
    <property type="entry name" value="PHF20-like"/>
</dbReference>
<keyword evidence="5" id="KW-0862">Zinc</keyword>
<evidence type="ECO:0000259" key="11">
    <source>
        <dbReference type="PROSITE" id="PS50157"/>
    </source>
</evidence>
<comment type="subcellular location">
    <subcellularLocation>
        <location evidence="1">Nucleus</location>
    </subcellularLocation>
</comment>
<dbReference type="PROSITE" id="PS00028">
    <property type="entry name" value="ZINC_FINGER_C2H2_1"/>
    <property type="match status" value="1"/>
</dbReference>
<feature type="region of interest" description="Disordered" evidence="10">
    <location>
        <begin position="684"/>
        <end position="738"/>
    </location>
</feature>
<dbReference type="SUPFAM" id="SSF54160">
    <property type="entry name" value="Chromo domain-like"/>
    <property type="match status" value="1"/>
</dbReference>
<evidence type="ECO:0000256" key="7">
    <source>
        <dbReference type="ARBA" id="ARBA00023242"/>
    </source>
</evidence>
<dbReference type="InterPro" id="IPR016177">
    <property type="entry name" value="DNA-bd_dom_sf"/>
</dbReference>
<dbReference type="InterPro" id="IPR038441">
    <property type="entry name" value="THAP_Znf_sf"/>
</dbReference>
<evidence type="ECO:0000313" key="15">
    <source>
        <dbReference type="EMBL" id="SSX30376.1"/>
    </source>
</evidence>
<dbReference type="SMART" id="SM00355">
    <property type="entry name" value="ZnF_C2H2"/>
    <property type="match status" value="1"/>
</dbReference>
<dbReference type="InterPro" id="IPR019786">
    <property type="entry name" value="Zinc_finger_PHD-type_CS"/>
</dbReference>
<feature type="compositionally biased region" description="Basic and acidic residues" evidence="10">
    <location>
        <begin position="164"/>
        <end position="230"/>
    </location>
</feature>
<dbReference type="PROSITE" id="PS50982">
    <property type="entry name" value="MBD"/>
    <property type="match status" value="1"/>
</dbReference>
<feature type="compositionally biased region" description="Polar residues" evidence="10">
    <location>
        <begin position="805"/>
        <end position="814"/>
    </location>
</feature>
<dbReference type="GO" id="GO:0008270">
    <property type="term" value="F:zinc ion binding"/>
    <property type="evidence" value="ECO:0007669"/>
    <property type="project" value="UniProtKB-KW"/>
</dbReference>
<dbReference type="PROSITE" id="PS50157">
    <property type="entry name" value="ZINC_FINGER_C2H2_2"/>
    <property type="match status" value="1"/>
</dbReference>
<feature type="domain" description="MBD" evidence="13">
    <location>
        <begin position="489"/>
        <end position="559"/>
    </location>
</feature>
<dbReference type="CDD" id="cd20386">
    <property type="entry name" value="Tudor_PHF20-like"/>
    <property type="match status" value="1"/>
</dbReference>